<evidence type="ECO:0000313" key="2">
    <source>
        <dbReference type="EMBL" id="GLR46983.1"/>
    </source>
</evidence>
<gene>
    <name evidence="2" type="ORF">GCM10007925_06940</name>
</gene>
<dbReference type="Proteomes" id="UP001156703">
    <property type="component" value="Unassembled WGS sequence"/>
</dbReference>
<dbReference type="RefSeq" id="WP_029942057.1">
    <property type="nucleotide sequence ID" value="NZ_BSOO01000004.1"/>
</dbReference>
<organism evidence="2 3">
    <name type="scientific">Sphingomonas astaxanthinifaciens DSM 22298</name>
    <dbReference type="NCBI Taxonomy" id="1123267"/>
    <lineage>
        <taxon>Bacteria</taxon>
        <taxon>Pseudomonadati</taxon>
        <taxon>Pseudomonadota</taxon>
        <taxon>Alphaproteobacteria</taxon>
        <taxon>Sphingomonadales</taxon>
        <taxon>Sphingomonadaceae</taxon>
        <taxon>Sphingomonas</taxon>
    </lineage>
</organism>
<protein>
    <submittedName>
        <fullName evidence="2">Uncharacterized protein</fullName>
    </submittedName>
</protein>
<accession>A0ABQ5Z802</accession>
<evidence type="ECO:0000256" key="1">
    <source>
        <dbReference type="SAM" id="SignalP"/>
    </source>
</evidence>
<keyword evidence="1" id="KW-0732">Signal</keyword>
<feature type="chain" id="PRO_5045041133" evidence="1">
    <location>
        <begin position="21"/>
        <end position="210"/>
    </location>
</feature>
<comment type="caution">
    <text evidence="2">The sequence shown here is derived from an EMBL/GenBank/DDBJ whole genome shotgun (WGS) entry which is preliminary data.</text>
</comment>
<name>A0ABQ5Z802_9SPHN</name>
<dbReference type="EMBL" id="BSOO01000004">
    <property type="protein sequence ID" value="GLR46983.1"/>
    <property type="molecule type" value="Genomic_DNA"/>
</dbReference>
<proteinExistence type="predicted"/>
<evidence type="ECO:0000313" key="3">
    <source>
        <dbReference type="Proteomes" id="UP001156703"/>
    </source>
</evidence>
<reference evidence="3" key="1">
    <citation type="journal article" date="2019" name="Int. J. Syst. Evol. Microbiol.">
        <title>The Global Catalogue of Microorganisms (GCM) 10K type strain sequencing project: providing services to taxonomists for standard genome sequencing and annotation.</title>
        <authorList>
            <consortium name="The Broad Institute Genomics Platform"/>
            <consortium name="The Broad Institute Genome Sequencing Center for Infectious Disease"/>
            <person name="Wu L."/>
            <person name="Ma J."/>
        </authorList>
    </citation>
    <scope>NUCLEOTIDE SEQUENCE [LARGE SCALE GENOMIC DNA]</scope>
    <source>
        <strain evidence="3">NBRC 102146</strain>
    </source>
</reference>
<sequence length="210" mass="22922">MRLRFLLPFAVLATATPAMAQDSAQPACELHIWPAERFQAMTTGWLGGGLLDAAGHANGDKARRSHLASALDPQGQLDALTKLDLVKLLNLPPSKIVTHAEALDRKTINKIKTRRSDSAATCYSELMVTDVFYQKAAMWGRSLRTSFMLRTFQPGTAEPTIRKTMGGNGLKIFPVKEGEDTTAADAELIDVFQRNFSEAAGNFAKQTASR</sequence>
<keyword evidence="3" id="KW-1185">Reference proteome</keyword>
<feature type="signal peptide" evidence="1">
    <location>
        <begin position="1"/>
        <end position="20"/>
    </location>
</feature>